<feature type="transmembrane region" description="Helical" evidence="5">
    <location>
        <begin position="12"/>
        <end position="33"/>
    </location>
</feature>
<keyword evidence="4 5" id="KW-0472">Membrane</keyword>
<dbReference type="AlphaFoldDB" id="A0A0R3VXK3"/>
<evidence type="ECO:0000256" key="5">
    <source>
        <dbReference type="SAM" id="Phobius"/>
    </source>
</evidence>
<feature type="transmembrane region" description="Helical" evidence="5">
    <location>
        <begin position="223"/>
        <end position="248"/>
    </location>
</feature>
<keyword evidence="2 5" id="KW-0812">Transmembrane</keyword>
<sequence length="264" mass="27866">MGGAIACVFRVLFQILTTFLLLASLLTAVGGIMMKASTHVLQSIVAMAINGYISDAGDIRQMAAFLIEVVDSVATCSITVGFVLTVLCLIGLIASCSGWNKVLKIYAGILFVLLVVQIIAVAVVFANPTNFTDKIANSTKALLKSYGDTSEEGNRSTVIWDLLMETAPICCGMDGYEDFVELGKDLPIPCCDITIGDCNATAAASAGVKGCRSKVEVIATIKYAIFLNVCIAVLFMQALLVVLVTNLICAAKKEEKGDVGSESL</sequence>
<dbReference type="WBParaSite" id="TASK_0000214701-mRNA-1">
    <property type="protein sequence ID" value="TASK_0000214701-mRNA-1"/>
    <property type="gene ID" value="TASK_0000214701"/>
</dbReference>
<proteinExistence type="predicted"/>
<accession>A0A0R3VXK3</accession>
<evidence type="ECO:0000313" key="7">
    <source>
        <dbReference type="Proteomes" id="UP000282613"/>
    </source>
</evidence>
<evidence type="ECO:0000313" key="8">
    <source>
        <dbReference type="WBParaSite" id="TASK_0000214701-mRNA-1"/>
    </source>
</evidence>
<organism evidence="8">
    <name type="scientific">Taenia asiatica</name>
    <name type="common">Asian tapeworm</name>
    <dbReference type="NCBI Taxonomy" id="60517"/>
    <lineage>
        <taxon>Eukaryota</taxon>
        <taxon>Metazoa</taxon>
        <taxon>Spiralia</taxon>
        <taxon>Lophotrochozoa</taxon>
        <taxon>Platyhelminthes</taxon>
        <taxon>Cestoda</taxon>
        <taxon>Eucestoda</taxon>
        <taxon>Cyclophyllidea</taxon>
        <taxon>Taeniidae</taxon>
        <taxon>Taenia</taxon>
    </lineage>
</organism>
<dbReference type="Gene3D" id="1.10.1450.10">
    <property type="entry name" value="Tetraspanin"/>
    <property type="match status" value="1"/>
</dbReference>
<dbReference type="SUPFAM" id="SSF48652">
    <property type="entry name" value="Tetraspanin"/>
    <property type="match status" value="1"/>
</dbReference>
<dbReference type="Proteomes" id="UP000282613">
    <property type="component" value="Unassembled WGS sequence"/>
</dbReference>
<dbReference type="OrthoDB" id="6279736at2759"/>
<name>A0A0R3VXK3_TAEAS</name>
<dbReference type="GO" id="GO:0005886">
    <property type="term" value="C:plasma membrane"/>
    <property type="evidence" value="ECO:0007669"/>
    <property type="project" value="TreeGrafter"/>
</dbReference>
<dbReference type="PANTHER" id="PTHR19282:SF544">
    <property type="entry name" value="TETRASPANIN"/>
    <property type="match status" value="1"/>
</dbReference>
<keyword evidence="7" id="KW-1185">Reference proteome</keyword>
<dbReference type="InterPro" id="IPR008952">
    <property type="entry name" value="Tetraspanin_EC2_sf"/>
</dbReference>
<evidence type="ECO:0000256" key="4">
    <source>
        <dbReference type="ARBA" id="ARBA00023136"/>
    </source>
</evidence>
<feature type="transmembrane region" description="Helical" evidence="5">
    <location>
        <begin position="105"/>
        <end position="126"/>
    </location>
</feature>
<comment type="subcellular location">
    <subcellularLocation>
        <location evidence="1">Membrane</location>
        <topology evidence="1">Multi-pass membrane protein</topology>
    </subcellularLocation>
</comment>
<feature type="transmembrane region" description="Helical" evidence="5">
    <location>
        <begin position="72"/>
        <end position="93"/>
    </location>
</feature>
<keyword evidence="3 5" id="KW-1133">Transmembrane helix</keyword>
<reference evidence="6 7" key="2">
    <citation type="submission" date="2018-11" db="EMBL/GenBank/DDBJ databases">
        <authorList>
            <consortium name="Pathogen Informatics"/>
        </authorList>
    </citation>
    <scope>NUCLEOTIDE SEQUENCE [LARGE SCALE GENOMIC DNA]</scope>
</reference>
<protein>
    <submittedName>
        <fullName evidence="8">Tetraspanin</fullName>
    </submittedName>
</protein>
<dbReference type="InterPro" id="IPR018499">
    <property type="entry name" value="Tetraspanin/Peripherin"/>
</dbReference>
<reference evidence="8" key="1">
    <citation type="submission" date="2017-02" db="UniProtKB">
        <authorList>
            <consortium name="WormBaseParasite"/>
        </authorList>
    </citation>
    <scope>IDENTIFICATION</scope>
</reference>
<dbReference type="PANTHER" id="PTHR19282">
    <property type="entry name" value="TETRASPANIN"/>
    <property type="match status" value="1"/>
</dbReference>
<evidence type="ECO:0000313" key="6">
    <source>
        <dbReference type="EMBL" id="VDK24444.1"/>
    </source>
</evidence>
<evidence type="ECO:0000256" key="2">
    <source>
        <dbReference type="ARBA" id="ARBA00022692"/>
    </source>
</evidence>
<dbReference type="Pfam" id="PF00335">
    <property type="entry name" value="Tetraspanin"/>
    <property type="match status" value="1"/>
</dbReference>
<dbReference type="STRING" id="60517.A0A0R3VXK3"/>
<evidence type="ECO:0000256" key="1">
    <source>
        <dbReference type="ARBA" id="ARBA00004141"/>
    </source>
</evidence>
<evidence type="ECO:0000256" key="3">
    <source>
        <dbReference type="ARBA" id="ARBA00022989"/>
    </source>
</evidence>
<dbReference type="EMBL" id="UYRS01001089">
    <property type="protein sequence ID" value="VDK24444.1"/>
    <property type="molecule type" value="Genomic_DNA"/>
</dbReference>
<gene>
    <name evidence="6" type="ORF">TASK_LOCUS2148</name>
</gene>